<reference evidence="2 3" key="1">
    <citation type="submission" date="2019-03" db="EMBL/GenBank/DDBJ databases">
        <title>First draft genome of Liparis tanakae, snailfish: a comprehensive survey of snailfish specific genes.</title>
        <authorList>
            <person name="Kim W."/>
            <person name="Song I."/>
            <person name="Jeong J.-H."/>
            <person name="Kim D."/>
            <person name="Kim S."/>
            <person name="Ryu S."/>
            <person name="Song J.Y."/>
            <person name="Lee S.K."/>
        </authorList>
    </citation>
    <scope>NUCLEOTIDE SEQUENCE [LARGE SCALE GENOMIC DNA]</scope>
    <source>
        <tissue evidence="2">Muscle</tissue>
    </source>
</reference>
<protein>
    <submittedName>
        <fullName evidence="2">Uncharacterized protein</fullName>
    </submittedName>
</protein>
<feature type="region of interest" description="Disordered" evidence="1">
    <location>
        <begin position="1"/>
        <end position="63"/>
    </location>
</feature>
<dbReference type="AlphaFoldDB" id="A0A4Z2HJV4"/>
<evidence type="ECO:0000256" key="1">
    <source>
        <dbReference type="SAM" id="MobiDB-lite"/>
    </source>
</evidence>
<feature type="compositionally biased region" description="Polar residues" evidence="1">
    <location>
        <begin position="9"/>
        <end position="18"/>
    </location>
</feature>
<dbReference type="Proteomes" id="UP000314294">
    <property type="component" value="Unassembled WGS sequence"/>
</dbReference>
<accession>A0A4Z2HJV4</accession>
<evidence type="ECO:0000313" key="3">
    <source>
        <dbReference type="Proteomes" id="UP000314294"/>
    </source>
</evidence>
<feature type="compositionally biased region" description="Basic and acidic residues" evidence="1">
    <location>
        <begin position="29"/>
        <end position="41"/>
    </location>
</feature>
<proteinExistence type="predicted"/>
<gene>
    <name evidence="2" type="ORF">EYF80_023674</name>
</gene>
<evidence type="ECO:0000313" key="2">
    <source>
        <dbReference type="EMBL" id="TNN66046.1"/>
    </source>
</evidence>
<name>A0A4Z2HJV4_9TELE</name>
<sequence length="75" mass="8413">MTMLEAGRLSQSVTSPSSVECGLAMGSPPERRSGEKGRKWEEEEEEEEAGSFNHSNSSAYSSYCTPRANCWWLHR</sequence>
<organism evidence="2 3">
    <name type="scientific">Liparis tanakae</name>
    <name type="common">Tanaka's snailfish</name>
    <dbReference type="NCBI Taxonomy" id="230148"/>
    <lineage>
        <taxon>Eukaryota</taxon>
        <taxon>Metazoa</taxon>
        <taxon>Chordata</taxon>
        <taxon>Craniata</taxon>
        <taxon>Vertebrata</taxon>
        <taxon>Euteleostomi</taxon>
        <taxon>Actinopterygii</taxon>
        <taxon>Neopterygii</taxon>
        <taxon>Teleostei</taxon>
        <taxon>Neoteleostei</taxon>
        <taxon>Acanthomorphata</taxon>
        <taxon>Eupercaria</taxon>
        <taxon>Perciformes</taxon>
        <taxon>Cottioidei</taxon>
        <taxon>Cottales</taxon>
        <taxon>Liparidae</taxon>
        <taxon>Liparis</taxon>
    </lineage>
</organism>
<comment type="caution">
    <text evidence="2">The sequence shown here is derived from an EMBL/GenBank/DDBJ whole genome shotgun (WGS) entry which is preliminary data.</text>
</comment>
<feature type="compositionally biased region" description="Low complexity" evidence="1">
    <location>
        <begin position="51"/>
        <end position="63"/>
    </location>
</feature>
<dbReference type="EMBL" id="SRLO01000225">
    <property type="protein sequence ID" value="TNN66046.1"/>
    <property type="molecule type" value="Genomic_DNA"/>
</dbReference>
<keyword evidence="3" id="KW-1185">Reference proteome</keyword>